<keyword evidence="9" id="KW-0444">Lipid biosynthesis</keyword>
<comment type="pathway">
    <text evidence="3 18">Phospholipid metabolism; CDP-diacylglycerol biosynthesis; CDP-diacylglycerol from sn-glycerol 3-phosphate: step 3/3.</text>
</comment>
<dbReference type="PROSITE" id="PS01315">
    <property type="entry name" value="CDS"/>
    <property type="match status" value="1"/>
</dbReference>
<dbReference type="GO" id="GO:0016779">
    <property type="term" value="F:nucleotidyltransferase activity"/>
    <property type="evidence" value="ECO:0007669"/>
    <property type="project" value="UniProtKB-KW"/>
</dbReference>
<keyword evidence="21" id="KW-1185">Reference proteome</keyword>
<evidence type="ECO:0000313" key="20">
    <source>
        <dbReference type="EMBL" id="MBC2575841.1"/>
    </source>
</evidence>
<keyword evidence="10 18" id="KW-0808">Transferase</keyword>
<dbReference type="Proteomes" id="UP000713904">
    <property type="component" value="Unassembled WGS sequence"/>
</dbReference>
<evidence type="ECO:0000256" key="14">
    <source>
        <dbReference type="ARBA" id="ARBA00023098"/>
    </source>
</evidence>
<dbReference type="InterPro" id="IPR000374">
    <property type="entry name" value="PC_trans"/>
</dbReference>
<evidence type="ECO:0000256" key="9">
    <source>
        <dbReference type="ARBA" id="ARBA00022516"/>
    </source>
</evidence>
<comment type="caution">
    <text evidence="20">The sequence shown here is derived from an EMBL/GenBank/DDBJ whole genome shotgun (WGS) entry which is preliminary data.</text>
</comment>
<feature type="transmembrane region" description="Helical" evidence="19">
    <location>
        <begin position="99"/>
        <end position="118"/>
    </location>
</feature>
<comment type="similarity">
    <text evidence="5 18">Belongs to the CDS family.</text>
</comment>
<evidence type="ECO:0000256" key="15">
    <source>
        <dbReference type="ARBA" id="ARBA00023136"/>
    </source>
</evidence>
<evidence type="ECO:0000256" key="5">
    <source>
        <dbReference type="ARBA" id="ARBA00010185"/>
    </source>
</evidence>
<sequence length="259" mass="29074">MKQRLISALFLLPLLILLVIKGVPLYVGGAIIISIALHEFYSAFENIEVIPIKEIGYIYTVLLMFSNIFKWKTEMLSLILFIAFFVSIIYVLKQKRNVIDVSITFSGIFYVCFCFNYIIMTIDNINKGHIYVWLIFIIAFATDIFAYFVGKNYGKHKLIPDISPKKTIEGSIGGILGSVAFCVLFGLIFRLPFGSMVLLSFVGSVIAQMGDLIASSIKRYVGIKDYGKIIPGHGGVLDRFDSVILVAPYVYLVLTYLAK</sequence>
<keyword evidence="11 18" id="KW-0812">Transmembrane</keyword>
<dbReference type="PANTHER" id="PTHR46382">
    <property type="entry name" value="PHOSPHATIDATE CYTIDYLYLTRANSFERASE"/>
    <property type="match status" value="1"/>
</dbReference>
<gene>
    <name evidence="20" type="ORF">HLB29_03985</name>
</gene>
<evidence type="ECO:0000256" key="17">
    <source>
        <dbReference type="ARBA" id="ARBA00023264"/>
    </source>
</evidence>
<evidence type="ECO:0000256" key="18">
    <source>
        <dbReference type="RuleBase" id="RU003938"/>
    </source>
</evidence>
<keyword evidence="14" id="KW-0443">Lipid metabolism</keyword>
<dbReference type="PANTHER" id="PTHR46382:SF1">
    <property type="entry name" value="PHOSPHATIDATE CYTIDYLYLTRANSFERASE"/>
    <property type="match status" value="1"/>
</dbReference>
<evidence type="ECO:0000256" key="2">
    <source>
        <dbReference type="ARBA" id="ARBA00004651"/>
    </source>
</evidence>
<evidence type="ECO:0000256" key="3">
    <source>
        <dbReference type="ARBA" id="ARBA00005119"/>
    </source>
</evidence>
<name>A0ABR6TKA4_9FIRM</name>
<keyword evidence="13 19" id="KW-1133">Transmembrane helix</keyword>
<proteinExistence type="inferred from homology"/>
<protein>
    <recommendedName>
        <fullName evidence="7 18">Phosphatidate cytidylyltransferase</fullName>
        <ecNumber evidence="6 18">2.7.7.41</ecNumber>
    </recommendedName>
</protein>
<evidence type="ECO:0000256" key="10">
    <source>
        <dbReference type="ARBA" id="ARBA00022679"/>
    </source>
</evidence>
<evidence type="ECO:0000256" key="12">
    <source>
        <dbReference type="ARBA" id="ARBA00022695"/>
    </source>
</evidence>
<evidence type="ECO:0000256" key="1">
    <source>
        <dbReference type="ARBA" id="ARBA00001698"/>
    </source>
</evidence>
<comment type="catalytic activity">
    <reaction evidence="1 18">
        <text>a 1,2-diacyl-sn-glycero-3-phosphate + CTP + H(+) = a CDP-1,2-diacyl-sn-glycerol + diphosphate</text>
        <dbReference type="Rhea" id="RHEA:16229"/>
        <dbReference type="ChEBI" id="CHEBI:15378"/>
        <dbReference type="ChEBI" id="CHEBI:33019"/>
        <dbReference type="ChEBI" id="CHEBI:37563"/>
        <dbReference type="ChEBI" id="CHEBI:58332"/>
        <dbReference type="ChEBI" id="CHEBI:58608"/>
        <dbReference type="EC" id="2.7.7.41"/>
    </reaction>
</comment>
<evidence type="ECO:0000256" key="7">
    <source>
        <dbReference type="ARBA" id="ARBA00019373"/>
    </source>
</evidence>
<evidence type="ECO:0000256" key="19">
    <source>
        <dbReference type="SAM" id="Phobius"/>
    </source>
</evidence>
<evidence type="ECO:0000256" key="13">
    <source>
        <dbReference type="ARBA" id="ARBA00022989"/>
    </source>
</evidence>
<feature type="transmembrane region" description="Helical" evidence="19">
    <location>
        <begin position="236"/>
        <end position="258"/>
    </location>
</feature>
<keyword evidence="16" id="KW-0594">Phospholipid biosynthesis</keyword>
<feature type="transmembrane region" description="Helical" evidence="19">
    <location>
        <begin position="170"/>
        <end position="189"/>
    </location>
</feature>
<feature type="transmembrane region" description="Helical" evidence="19">
    <location>
        <begin position="130"/>
        <end position="149"/>
    </location>
</feature>
<feature type="transmembrane region" description="Helical" evidence="19">
    <location>
        <begin position="75"/>
        <end position="92"/>
    </location>
</feature>
<evidence type="ECO:0000256" key="11">
    <source>
        <dbReference type="ARBA" id="ARBA00022692"/>
    </source>
</evidence>
<keyword evidence="12 18" id="KW-0548">Nucleotidyltransferase</keyword>
<dbReference type="Pfam" id="PF01148">
    <property type="entry name" value="CTP_transf_1"/>
    <property type="match status" value="1"/>
</dbReference>
<dbReference type="RefSeq" id="WP_185623864.1">
    <property type="nucleotide sequence ID" value="NZ_JABGBW010000002.1"/>
</dbReference>
<comment type="pathway">
    <text evidence="4">Lipid metabolism.</text>
</comment>
<evidence type="ECO:0000256" key="16">
    <source>
        <dbReference type="ARBA" id="ARBA00023209"/>
    </source>
</evidence>
<dbReference type="EMBL" id="JABGBW010000002">
    <property type="protein sequence ID" value="MBC2575841.1"/>
    <property type="molecule type" value="Genomic_DNA"/>
</dbReference>
<accession>A0ABR6TKA4</accession>
<feature type="transmembrane region" description="Helical" evidence="19">
    <location>
        <begin position="195"/>
        <end position="215"/>
    </location>
</feature>
<organism evidence="20 21">
    <name type="scientific">Peptostreptococcus canis</name>
    <dbReference type="NCBI Taxonomy" id="1159213"/>
    <lineage>
        <taxon>Bacteria</taxon>
        <taxon>Bacillati</taxon>
        <taxon>Bacillota</taxon>
        <taxon>Clostridia</taxon>
        <taxon>Peptostreptococcales</taxon>
        <taxon>Peptostreptococcaceae</taxon>
        <taxon>Peptostreptococcus</taxon>
    </lineage>
</organism>
<evidence type="ECO:0000256" key="8">
    <source>
        <dbReference type="ARBA" id="ARBA00022475"/>
    </source>
</evidence>
<keyword evidence="17" id="KW-1208">Phospholipid metabolism</keyword>
<dbReference type="EC" id="2.7.7.41" evidence="6 18"/>
<keyword evidence="8" id="KW-1003">Cell membrane</keyword>
<evidence type="ECO:0000256" key="4">
    <source>
        <dbReference type="ARBA" id="ARBA00005189"/>
    </source>
</evidence>
<keyword evidence="15 19" id="KW-0472">Membrane</keyword>
<evidence type="ECO:0000256" key="6">
    <source>
        <dbReference type="ARBA" id="ARBA00012487"/>
    </source>
</evidence>
<reference evidence="20 21" key="1">
    <citation type="submission" date="2020-05" db="EMBL/GenBank/DDBJ databases">
        <title>Draft genome of xy-202 and genomic insight in genome of the genus Peptostreptococcus.</title>
        <authorList>
            <person name="Zhang Z."/>
        </authorList>
    </citation>
    <scope>NUCLEOTIDE SEQUENCE [LARGE SCALE GENOMIC DNA]</scope>
    <source>
        <strain evidence="20 21">DSM 27025</strain>
    </source>
</reference>
<comment type="subcellular location">
    <subcellularLocation>
        <location evidence="2">Cell membrane</location>
        <topology evidence="2">Multi-pass membrane protein</topology>
    </subcellularLocation>
</comment>
<evidence type="ECO:0000313" key="21">
    <source>
        <dbReference type="Proteomes" id="UP000713904"/>
    </source>
</evidence>